<dbReference type="InterPro" id="IPR003136">
    <property type="entry name" value="Cytidylate_kin"/>
</dbReference>
<organism evidence="10 11">
    <name type="scientific">Parenemella sanctibonifatiensis</name>
    <dbReference type="NCBI Taxonomy" id="2016505"/>
    <lineage>
        <taxon>Bacteria</taxon>
        <taxon>Bacillati</taxon>
        <taxon>Actinomycetota</taxon>
        <taxon>Actinomycetes</taxon>
        <taxon>Propionibacteriales</taxon>
        <taxon>Propionibacteriaceae</taxon>
        <taxon>Parenemella</taxon>
    </lineage>
</organism>
<dbReference type="InterPro" id="IPR011994">
    <property type="entry name" value="Cytidylate_kinase_dom"/>
</dbReference>
<evidence type="ECO:0000256" key="2">
    <source>
        <dbReference type="ARBA" id="ARBA00022679"/>
    </source>
</evidence>
<dbReference type="GO" id="GO:0005737">
    <property type="term" value="C:cytoplasm"/>
    <property type="evidence" value="ECO:0007669"/>
    <property type="project" value="UniProtKB-SubCell"/>
</dbReference>
<dbReference type="CDD" id="cd02020">
    <property type="entry name" value="CMPK"/>
    <property type="match status" value="1"/>
</dbReference>
<proteinExistence type="inferred from homology"/>
<keyword evidence="2 8" id="KW-0808">Transferase</keyword>
<gene>
    <name evidence="8" type="primary">cmk</name>
    <name evidence="10" type="ORF">CGZ92_09065</name>
</gene>
<keyword evidence="3 8" id="KW-0547">Nucleotide-binding</keyword>
<dbReference type="GO" id="GO:0036430">
    <property type="term" value="F:CMP kinase activity"/>
    <property type="evidence" value="ECO:0007669"/>
    <property type="project" value="RHEA"/>
</dbReference>
<dbReference type="Gene3D" id="3.40.50.300">
    <property type="entry name" value="P-loop containing nucleotide triphosphate hydrolases"/>
    <property type="match status" value="1"/>
</dbReference>
<keyword evidence="4 8" id="KW-0418">Kinase</keyword>
<evidence type="ECO:0000313" key="10">
    <source>
        <dbReference type="EMBL" id="OYN86678.1"/>
    </source>
</evidence>
<evidence type="ECO:0000256" key="7">
    <source>
        <dbReference type="ARBA" id="ARBA00048478"/>
    </source>
</evidence>
<dbReference type="GO" id="GO:0036431">
    <property type="term" value="F:dCMP kinase activity"/>
    <property type="evidence" value="ECO:0007669"/>
    <property type="project" value="InterPro"/>
</dbReference>
<evidence type="ECO:0000256" key="3">
    <source>
        <dbReference type="ARBA" id="ARBA00022741"/>
    </source>
</evidence>
<keyword evidence="5 8" id="KW-0067">ATP-binding</keyword>
<dbReference type="Pfam" id="PF02224">
    <property type="entry name" value="Cytidylate_kin"/>
    <property type="match status" value="1"/>
</dbReference>
<sequence length="213" mass="22731">MVVAIDGPSGSGKSSTARGVARRLGLDYLDTGAMYRALAWLVLQADVEPTDTVAIANLARHMELEVSTDPQRPGVRVNGHDVTEAIRSPQISAFVSTVSTVPAVREHLVRVQQEIVATAERGIVLEGRDTTTVVAPQAEVRVLLVADPSARMARRLAELGDAVTDEQLHDQVVRRDADDSTVARFTTAADGVVVIDSTQLSLAEVIDEICALA</sequence>
<feature type="binding site" evidence="8">
    <location>
        <begin position="7"/>
        <end position="15"/>
    </location>
    <ligand>
        <name>ATP</name>
        <dbReference type="ChEBI" id="CHEBI:30616"/>
    </ligand>
</feature>
<evidence type="ECO:0000256" key="1">
    <source>
        <dbReference type="ARBA" id="ARBA00009427"/>
    </source>
</evidence>
<evidence type="ECO:0000256" key="5">
    <source>
        <dbReference type="ARBA" id="ARBA00022840"/>
    </source>
</evidence>
<comment type="similarity">
    <text evidence="1 8">Belongs to the cytidylate kinase family. Type 1 subfamily.</text>
</comment>
<dbReference type="GO" id="GO:0006220">
    <property type="term" value="P:pyrimidine nucleotide metabolic process"/>
    <property type="evidence" value="ECO:0007669"/>
    <property type="project" value="UniProtKB-UniRule"/>
</dbReference>
<evidence type="ECO:0000256" key="6">
    <source>
        <dbReference type="ARBA" id="ARBA00047615"/>
    </source>
</evidence>
<comment type="catalytic activity">
    <reaction evidence="7 8">
        <text>CMP + ATP = CDP + ADP</text>
        <dbReference type="Rhea" id="RHEA:11600"/>
        <dbReference type="ChEBI" id="CHEBI:30616"/>
        <dbReference type="ChEBI" id="CHEBI:58069"/>
        <dbReference type="ChEBI" id="CHEBI:60377"/>
        <dbReference type="ChEBI" id="CHEBI:456216"/>
        <dbReference type="EC" id="2.7.4.25"/>
    </reaction>
</comment>
<feature type="domain" description="Cytidylate kinase" evidence="9">
    <location>
        <begin position="3"/>
        <end position="211"/>
    </location>
</feature>
<dbReference type="HAMAP" id="MF_00238">
    <property type="entry name" value="Cytidyl_kinase_type1"/>
    <property type="match status" value="1"/>
</dbReference>
<comment type="caution">
    <text evidence="10">The sequence shown here is derived from an EMBL/GenBank/DDBJ whole genome shotgun (WGS) entry which is preliminary data.</text>
</comment>
<evidence type="ECO:0000313" key="11">
    <source>
        <dbReference type="Proteomes" id="UP000216533"/>
    </source>
</evidence>
<comment type="catalytic activity">
    <reaction evidence="6 8">
        <text>dCMP + ATP = dCDP + ADP</text>
        <dbReference type="Rhea" id="RHEA:25094"/>
        <dbReference type="ChEBI" id="CHEBI:30616"/>
        <dbReference type="ChEBI" id="CHEBI:57566"/>
        <dbReference type="ChEBI" id="CHEBI:58593"/>
        <dbReference type="ChEBI" id="CHEBI:456216"/>
        <dbReference type="EC" id="2.7.4.25"/>
    </reaction>
</comment>
<keyword evidence="8" id="KW-0963">Cytoplasm</keyword>
<dbReference type="EMBL" id="NMVI01000018">
    <property type="protein sequence ID" value="OYN86678.1"/>
    <property type="molecule type" value="Genomic_DNA"/>
</dbReference>
<dbReference type="NCBIfam" id="TIGR00017">
    <property type="entry name" value="cmk"/>
    <property type="match status" value="1"/>
</dbReference>
<reference evidence="10 11" key="1">
    <citation type="submission" date="2017-07" db="EMBL/GenBank/DDBJ databases">
        <title>Draft whole genome sequences of clinical Proprionibacteriaceae strains.</title>
        <authorList>
            <person name="Bernier A.-M."/>
            <person name="Bernard K."/>
            <person name="Domingo M.-C."/>
        </authorList>
    </citation>
    <scope>NUCLEOTIDE SEQUENCE [LARGE SCALE GENOMIC DNA]</scope>
    <source>
        <strain evidence="10 11">NML 160184</strain>
    </source>
</reference>
<dbReference type="InterPro" id="IPR027417">
    <property type="entry name" value="P-loop_NTPase"/>
</dbReference>
<dbReference type="AlphaFoldDB" id="A0A255E519"/>
<accession>A0A255E519</accession>
<name>A0A255E519_9ACTN</name>
<dbReference type="EC" id="2.7.4.25" evidence="8"/>
<evidence type="ECO:0000259" key="9">
    <source>
        <dbReference type="Pfam" id="PF02224"/>
    </source>
</evidence>
<dbReference type="GO" id="GO:0005524">
    <property type="term" value="F:ATP binding"/>
    <property type="evidence" value="ECO:0007669"/>
    <property type="project" value="UniProtKB-UniRule"/>
</dbReference>
<evidence type="ECO:0000256" key="4">
    <source>
        <dbReference type="ARBA" id="ARBA00022777"/>
    </source>
</evidence>
<dbReference type="Proteomes" id="UP000216533">
    <property type="component" value="Unassembled WGS sequence"/>
</dbReference>
<protein>
    <recommendedName>
        <fullName evidence="8">Cytidylate kinase</fullName>
        <shortName evidence="8">CK</shortName>
        <ecNumber evidence="8">2.7.4.25</ecNumber>
    </recommendedName>
    <alternativeName>
        <fullName evidence="8">Cytidine monophosphate kinase</fullName>
        <shortName evidence="8">CMP kinase</shortName>
    </alternativeName>
</protein>
<dbReference type="SUPFAM" id="SSF52540">
    <property type="entry name" value="P-loop containing nucleoside triphosphate hydrolases"/>
    <property type="match status" value="1"/>
</dbReference>
<comment type="subcellular location">
    <subcellularLocation>
        <location evidence="8">Cytoplasm</location>
    </subcellularLocation>
</comment>
<evidence type="ECO:0000256" key="8">
    <source>
        <dbReference type="HAMAP-Rule" id="MF_00238"/>
    </source>
</evidence>